<proteinExistence type="predicted"/>
<dbReference type="Pfam" id="PF21848">
    <property type="entry name" value="DUF6907"/>
    <property type="match status" value="1"/>
</dbReference>
<organism evidence="1 2">
    <name type="scientific">Amycolatopsis thermophila</name>
    <dbReference type="NCBI Taxonomy" id="206084"/>
    <lineage>
        <taxon>Bacteria</taxon>
        <taxon>Bacillati</taxon>
        <taxon>Actinomycetota</taxon>
        <taxon>Actinomycetes</taxon>
        <taxon>Pseudonocardiales</taxon>
        <taxon>Pseudonocardiaceae</taxon>
        <taxon>Amycolatopsis</taxon>
    </lineage>
</organism>
<dbReference type="RefSeq" id="WP_306997640.1">
    <property type="nucleotide sequence ID" value="NZ_JAUSUT010000001.1"/>
</dbReference>
<reference evidence="1 2" key="1">
    <citation type="submission" date="2023-07" db="EMBL/GenBank/DDBJ databases">
        <title>Sequencing the genomes of 1000 actinobacteria strains.</title>
        <authorList>
            <person name="Klenk H.-P."/>
        </authorList>
    </citation>
    <scope>NUCLEOTIDE SEQUENCE [LARGE SCALE GENOMIC DNA]</scope>
    <source>
        <strain evidence="1 2">DSM 45805</strain>
    </source>
</reference>
<name>A0ABU0F4D1_9PSEU</name>
<sequence length="116" mass="12952">MSGRRPFWQTKPCPEWCDEEHCEATDPEERYHFHRGPVVSVVMTKLRAVPRQLGPRVSGWDPVVVDVSIDQHVDAAEPTITLGDGLYDMTPAEAYRLGMGLVEAARMGGFEPVEGE</sequence>
<evidence type="ECO:0000313" key="1">
    <source>
        <dbReference type="EMBL" id="MDQ0382445.1"/>
    </source>
</evidence>
<evidence type="ECO:0000313" key="2">
    <source>
        <dbReference type="Proteomes" id="UP001229651"/>
    </source>
</evidence>
<gene>
    <name evidence="1" type="ORF">FB470_006439</name>
</gene>
<keyword evidence="2" id="KW-1185">Reference proteome</keyword>
<dbReference type="InterPro" id="IPR054202">
    <property type="entry name" value="DUF6907"/>
</dbReference>
<accession>A0ABU0F4D1</accession>
<dbReference type="EMBL" id="JAUSUT010000001">
    <property type="protein sequence ID" value="MDQ0382445.1"/>
    <property type="molecule type" value="Genomic_DNA"/>
</dbReference>
<comment type="caution">
    <text evidence="1">The sequence shown here is derived from an EMBL/GenBank/DDBJ whole genome shotgun (WGS) entry which is preliminary data.</text>
</comment>
<protein>
    <submittedName>
        <fullName evidence="1">Uncharacterized protein</fullName>
    </submittedName>
</protein>
<dbReference type="Proteomes" id="UP001229651">
    <property type="component" value="Unassembled WGS sequence"/>
</dbReference>